<reference evidence="18 19" key="1">
    <citation type="submission" date="2009-03" db="EMBL/GenBank/DDBJ databases">
        <authorList>
            <person name="Warren W."/>
            <person name="Ye L."/>
            <person name="Minx P."/>
            <person name="Worley K."/>
            <person name="Gibbs R."/>
            <person name="Wilson R.K."/>
        </authorList>
    </citation>
    <scope>NUCLEOTIDE SEQUENCE [LARGE SCALE GENOMIC DNA]</scope>
</reference>
<evidence type="ECO:0000256" key="6">
    <source>
        <dbReference type="ARBA" id="ARBA00023054"/>
    </source>
</evidence>
<keyword evidence="4" id="KW-0547">Nucleotide-binding</keyword>
<accession>A0A8I3WTN0</accession>
<comment type="subcellular location">
    <subcellularLocation>
        <location evidence="1">Cytoplasm</location>
        <location evidence="1">Stress granule</location>
    </subcellularLocation>
    <subcellularLocation>
        <location evidence="2">Nucleus</location>
        <location evidence="2">Nucleolus</location>
    </subcellularLocation>
</comment>
<evidence type="ECO:0000256" key="13">
    <source>
        <dbReference type="SAM" id="Coils"/>
    </source>
</evidence>
<sequence length="356" mass="42417">MGRNQHKKEENTRNQNTSPPTKEQNSSPAREQSWMKNECDEMTESDFRTWVMRNFRELKEHVLNQCKETKNLEKRSEKRFEEMITRMDNLEKNMNELKELKNTTRELRKARTSFKSQIDQAEEGISEVEDQLNETKRETKIREKSAKRNEQSLQEMWDYGKRPNLRLVGITECDEENEYKLENTLQNIIQENFPNLVRQANIQVQKIQRTPQRYSARRATPRHIIVRFTRIEMKEKILRAAREKGRVTHKGKPIRLTADLLAETLQARREWGPIFNILKEKNFQPRISYPAKLSFISEGKIKSFANKQILRDFCQHQACFTRAPERGTTHRKEQPVPAIPKTYQMLKSINKMKNLQ</sequence>
<dbReference type="Pfam" id="PF17489">
    <property type="entry name" value="Tnp_22_trimer"/>
    <property type="match status" value="1"/>
</dbReference>
<dbReference type="Gene3D" id="3.30.70.1820">
    <property type="entry name" value="L1 transposable element, RRM domain"/>
    <property type="match status" value="1"/>
</dbReference>
<dbReference type="InterPro" id="IPR035300">
    <property type="entry name" value="L1_dsRBD"/>
</dbReference>
<evidence type="ECO:0000259" key="17">
    <source>
        <dbReference type="Pfam" id="PF17490"/>
    </source>
</evidence>
<dbReference type="FunFam" id="1.20.5.390:FF:000005">
    <property type="entry name" value="LINE-1 retrotransposable element ORF1 protein"/>
    <property type="match status" value="1"/>
</dbReference>
<evidence type="ECO:0000256" key="2">
    <source>
        <dbReference type="ARBA" id="ARBA00004604"/>
    </source>
</evidence>
<evidence type="ECO:0000256" key="9">
    <source>
        <dbReference type="ARBA" id="ARBA00061640"/>
    </source>
</evidence>
<dbReference type="InterPro" id="IPR035301">
    <property type="entry name" value="L1_trimer"/>
</dbReference>
<feature type="domain" description="L1 transposable element RRM" evidence="15">
    <location>
        <begin position="162"/>
        <end position="259"/>
    </location>
</feature>
<dbReference type="Ensembl" id="ENSCJAT00000122196.1">
    <property type="protein sequence ID" value="ENSCJAP00000081350.1"/>
    <property type="gene ID" value="ENSCJAG00000080606.1"/>
</dbReference>
<evidence type="ECO:0000256" key="8">
    <source>
        <dbReference type="ARBA" id="ARBA00060281"/>
    </source>
</evidence>
<feature type="region of interest" description="Disordered" evidence="14">
    <location>
        <begin position="1"/>
        <end position="38"/>
    </location>
</feature>
<dbReference type="OMA" id="ANGMEKE"/>
<feature type="domain" description="L1 transposable element trimerization" evidence="16">
    <location>
        <begin position="119"/>
        <end position="159"/>
    </location>
</feature>
<feature type="compositionally biased region" description="Polar residues" evidence="14">
    <location>
        <begin position="13"/>
        <end position="30"/>
    </location>
</feature>
<dbReference type="GO" id="GO:0032197">
    <property type="term" value="P:retrotransposition"/>
    <property type="evidence" value="ECO:0007669"/>
    <property type="project" value="UniProtKB-ARBA"/>
</dbReference>
<evidence type="ECO:0000313" key="18">
    <source>
        <dbReference type="Ensembl" id="ENSCJAP00000081350.1"/>
    </source>
</evidence>
<dbReference type="InterPro" id="IPR043636">
    <property type="entry name" value="L1_RRM_dom"/>
</dbReference>
<evidence type="ECO:0000256" key="7">
    <source>
        <dbReference type="ARBA" id="ARBA00023242"/>
    </source>
</evidence>
<evidence type="ECO:0000313" key="19">
    <source>
        <dbReference type="Proteomes" id="UP000008225"/>
    </source>
</evidence>
<reference evidence="18" key="3">
    <citation type="submission" date="2025-09" db="UniProtKB">
        <authorList>
            <consortium name="Ensembl"/>
        </authorList>
    </citation>
    <scope>IDENTIFICATION</scope>
</reference>
<evidence type="ECO:0000259" key="15">
    <source>
        <dbReference type="Pfam" id="PF02994"/>
    </source>
</evidence>
<evidence type="ECO:0000259" key="16">
    <source>
        <dbReference type="Pfam" id="PF17489"/>
    </source>
</evidence>
<keyword evidence="5" id="KW-0832">Ubl conjugation</keyword>
<feature type="coiled-coil region" evidence="13">
    <location>
        <begin position="73"/>
        <end position="138"/>
    </location>
</feature>
<dbReference type="PANTHER" id="PTHR11505">
    <property type="entry name" value="L1 TRANSPOSABLE ELEMENT-RELATED"/>
    <property type="match status" value="1"/>
</dbReference>
<dbReference type="Proteomes" id="UP000008225">
    <property type="component" value="Chromosome 3"/>
</dbReference>
<evidence type="ECO:0000256" key="14">
    <source>
        <dbReference type="SAM" id="MobiDB-lite"/>
    </source>
</evidence>
<keyword evidence="7" id="KW-0539">Nucleus</keyword>
<name>A0A8I3WTN0_CALJA</name>
<comment type="function">
    <text evidence="8">Nucleic acid-binding protein which is essential for retrotransposition of LINE-1 elements in the genome. Functions as a nucleic acid chaperone binding its own transcript and therefore preferentially mobilizing the transcript from which they are encoded.</text>
</comment>
<protein>
    <recommendedName>
        <fullName evidence="10">LINE-1 retrotransposable element ORF1 protein</fullName>
    </recommendedName>
    <alternativeName>
        <fullName evidence="11">LINE retrotransposable element 1</fullName>
    </alternativeName>
    <alternativeName>
        <fullName evidence="12">LINE1 retrotransposable element 1</fullName>
    </alternativeName>
</protein>
<dbReference type="GO" id="GO:0010494">
    <property type="term" value="C:cytoplasmic stress granule"/>
    <property type="evidence" value="ECO:0007669"/>
    <property type="project" value="UniProtKB-SubCell"/>
</dbReference>
<proteinExistence type="inferred from homology"/>
<evidence type="ECO:0000256" key="4">
    <source>
        <dbReference type="ARBA" id="ARBA00022741"/>
    </source>
</evidence>
<dbReference type="Pfam" id="PF17490">
    <property type="entry name" value="Tnp_22_dsRBD"/>
    <property type="match status" value="1"/>
</dbReference>
<keyword evidence="3" id="KW-0963">Cytoplasm</keyword>
<dbReference type="AlphaFoldDB" id="A0A8I3WTN0"/>
<dbReference type="GO" id="GO:0005730">
    <property type="term" value="C:nucleolus"/>
    <property type="evidence" value="ECO:0007669"/>
    <property type="project" value="UniProtKB-SubCell"/>
</dbReference>
<reference evidence="18" key="2">
    <citation type="submission" date="2025-08" db="UniProtKB">
        <authorList>
            <consortium name="Ensembl"/>
        </authorList>
    </citation>
    <scope>IDENTIFICATION</scope>
</reference>
<dbReference type="InterPro" id="IPR042566">
    <property type="entry name" value="L1_C"/>
</dbReference>
<feature type="domain" description="L1 transposable element dsRBD-like" evidence="17">
    <location>
        <begin position="262"/>
        <end position="315"/>
    </location>
</feature>
<evidence type="ECO:0000256" key="10">
    <source>
        <dbReference type="ARBA" id="ARBA00067412"/>
    </source>
</evidence>
<dbReference type="GeneTree" id="ENSGT01150000286955"/>
<keyword evidence="6 13" id="KW-0175">Coiled coil</keyword>
<dbReference type="Pfam" id="PF02994">
    <property type="entry name" value="Transposase_22"/>
    <property type="match status" value="1"/>
</dbReference>
<evidence type="ECO:0000256" key="1">
    <source>
        <dbReference type="ARBA" id="ARBA00004210"/>
    </source>
</evidence>
<comment type="similarity">
    <text evidence="9">Belongs to the transposase 22 family.</text>
</comment>
<evidence type="ECO:0000256" key="11">
    <source>
        <dbReference type="ARBA" id="ARBA00076441"/>
    </source>
</evidence>
<organism evidence="18 19">
    <name type="scientific">Callithrix jacchus</name>
    <name type="common">White-tufted-ear marmoset</name>
    <name type="synonym">Simia Jacchus</name>
    <dbReference type="NCBI Taxonomy" id="9483"/>
    <lineage>
        <taxon>Eukaryota</taxon>
        <taxon>Metazoa</taxon>
        <taxon>Chordata</taxon>
        <taxon>Craniata</taxon>
        <taxon>Vertebrata</taxon>
        <taxon>Euteleostomi</taxon>
        <taxon>Mammalia</taxon>
        <taxon>Eutheria</taxon>
        <taxon>Euarchontoglires</taxon>
        <taxon>Primates</taxon>
        <taxon>Haplorrhini</taxon>
        <taxon>Platyrrhini</taxon>
        <taxon>Cebidae</taxon>
        <taxon>Callitrichinae</taxon>
        <taxon>Callithrix</taxon>
        <taxon>Callithrix</taxon>
    </lineage>
</organism>
<evidence type="ECO:0000256" key="5">
    <source>
        <dbReference type="ARBA" id="ARBA00022843"/>
    </source>
</evidence>
<dbReference type="FunFam" id="3.30.70.1820:FF:000002">
    <property type="entry name" value="LINE-1 retrotransposable element ORF1 protein"/>
    <property type="match status" value="1"/>
</dbReference>
<dbReference type="Gene3D" id="1.20.5.390">
    <property type="entry name" value="L1 transposable element, trimerization domain"/>
    <property type="match status" value="1"/>
</dbReference>
<evidence type="ECO:0000256" key="12">
    <source>
        <dbReference type="ARBA" id="ARBA00078321"/>
    </source>
</evidence>
<dbReference type="InterPro" id="IPR004244">
    <property type="entry name" value="Transposase_22"/>
</dbReference>
<dbReference type="GO" id="GO:0000166">
    <property type="term" value="F:nucleotide binding"/>
    <property type="evidence" value="ECO:0007669"/>
    <property type="project" value="UniProtKB-KW"/>
</dbReference>
<evidence type="ECO:0000256" key="3">
    <source>
        <dbReference type="ARBA" id="ARBA00022490"/>
    </source>
</evidence>
<keyword evidence="19" id="KW-1185">Reference proteome</keyword>
<dbReference type="Gene3D" id="3.30.250.20">
    <property type="entry name" value="L1 transposable element, C-terminal domain"/>
    <property type="match status" value="1"/>
</dbReference>